<name>A0AA86IZG0_9BURK</name>
<dbReference type="RefSeq" id="WP_130556041.1">
    <property type="nucleotide sequence ID" value="NZ_AP028947.1"/>
</dbReference>
<dbReference type="EMBL" id="AP028947">
    <property type="protein sequence ID" value="BET26494.1"/>
    <property type="molecule type" value="Genomic_DNA"/>
</dbReference>
<keyword evidence="3" id="KW-1185">Reference proteome</keyword>
<dbReference type="Gene3D" id="3.30.870.10">
    <property type="entry name" value="Endonuclease Chain A"/>
    <property type="match status" value="1"/>
</dbReference>
<dbReference type="AlphaFoldDB" id="A0AA86IZG0"/>
<keyword evidence="1" id="KW-0175">Coiled coil</keyword>
<proteinExistence type="predicted"/>
<dbReference type="InterPro" id="IPR059166">
    <property type="entry name" value="PLD-like_cat"/>
</dbReference>
<evidence type="ECO:0000313" key="2">
    <source>
        <dbReference type="EMBL" id="BET26494.1"/>
    </source>
</evidence>
<sequence length="598" mass="65420">MLDPNNRSLLTSLLTPPLGLVFDKGIATTYSLDPLSLLGVPVHLAWMANRDDASILQDPIQLLESLQRVAKRLTVFADRGRTAVPGKGNALFSLLESTIVEVRAPGGGAFHPKLWLLRFADPSNQRPPIIRLGVLSRNLTSDRCWDLSLVLEGEVRLATRPENGPLCNLLELLPDWVVSRLKTSRRKQITELTDDLLRTKLAPPADWQEVKFHVLGLKQTQWRPGPADEIALISPFLTDTAVAQVCGNAKQRVSLISRPDTLSALSAETRASFSACYVLDDAAETEDGEEQTSPDLVGLHAKAILLRRAWMTHLYVGSANVTNAAMVAGTNVEVLVELIGKHRKVGQVTDLLSQSGFGAVLSPFTDKDVCSAEDAEAQKIRSQLEDLQRAISDSSLNAECIQAPDGLWQVRLTSPSKIKVSGAQVKAWLLSREAETAVDAATLMEAQALLLPPVESADITGLVALSLSLSGQRLMFVLNLPLTAPEDREAAIMRRVIRNREGFVRYLKLLLGGFDQEFPAKPPAGDGKSLEWKKGLDYSAALLEDLVRVWSREPQRLNDVARVVEHLRGLAGDDGDIVPPAFDLVWKVFEAARVAKGR</sequence>
<reference evidence="2 3" key="1">
    <citation type="submission" date="2023-10" db="EMBL/GenBank/DDBJ databases">
        <title>Complete Genome Sequence of Limnobacter thiooxidans CS-K2T, Isolated from freshwater lake sediments in Bavaria, Germany.</title>
        <authorList>
            <person name="Naruki M."/>
            <person name="Watanabe A."/>
            <person name="Warashina T."/>
            <person name="Morita T."/>
            <person name="Arakawa K."/>
        </authorList>
    </citation>
    <scope>NUCLEOTIDE SEQUENCE [LARGE SCALE GENOMIC DNA]</scope>
    <source>
        <strain evidence="2 3">CS-K2</strain>
    </source>
</reference>
<evidence type="ECO:0000313" key="3">
    <source>
        <dbReference type="Proteomes" id="UP001329151"/>
    </source>
</evidence>
<dbReference type="CDD" id="cd09176">
    <property type="entry name" value="PLDc_unchar6"/>
    <property type="match status" value="1"/>
</dbReference>
<dbReference type="KEGG" id="lto:RGQ30_19950"/>
<evidence type="ECO:0000256" key="1">
    <source>
        <dbReference type="SAM" id="Coils"/>
    </source>
</evidence>
<gene>
    <name evidence="2" type="ORF">RGQ30_19950</name>
</gene>
<organism evidence="2 3">
    <name type="scientific">Limnobacter thiooxidans</name>
    <dbReference type="NCBI Taxonomy" id="131080"/>
    <lineage>
        <taxon>Bacteria</taxon>
        <taxon>Pseudomonadati</taxon>
        <taxon>Pseudomonadota</taxon>
        <taxon>Betaproteobacteria</taxon>
        <taxon>Burkholderiales</taxon>
        <taxon>Burkholderiaceae</taxon>
        <taxon>Limnobacter</taxon>
    </lineage>
</organism>
<protein>
    <submittedName>
        <fullName evidence="2">Phospholipase D family protein</fullName>
    </submittedName>
</protein>
<accession>A0AA86IZG0</accession>
<dbReference type="Proteomes" id="UP001329151">
    <property type="component" value="Chromosome"/>
</dbReference>
<feature type="coiled-coil region" evidence="1">
    <location>
        <begin position="370"/>
        <end position="397"/>
    </location>
</feature>